<feature type="domain" description="ACB" evidence="2">
    <location>
        <begin position="9"/>
        <end position="94"/>
    </location>
</feature>
<dbReference type="Gene3D" id="1.20.80.10">
    <property type="match status" value="1"/>
</dbReference>
<accession>A0AB39J8D4</accession>
<protein>
    <submittedName>
        <fullName evidence="3">Acyl-Coa-Binding Protein</fullName>
    </submittedName>
</protein>
<evidence type="ECO:0000259" key="2">
    <source>
        <dbReference type="PROSITE" id="PS51228"/>
    </source>
</evidence>
<dbReference type="PROSITE" id="PS51228">
    <property type="entry name" value="ACB_2"/>
    <property type="match status" value="1"/>
</dbReference>
<dbReference type="PRINTS" id="PR00689">
    <property type="entry name" value="ACOABINDINGP"/>
</dbReference>
<gene>
    <name evidence="3" type="ORF">FloV-SA2_00213</name>
</gene>
<evidence type="ECO:0000313" key="3">
    <source>
        <dbReference type="EMBL" id="XDO02032.1"/>
    </source>
</evidence>
<dbReference type="PANTHER" id="PTHR23310">
    <property type="entry name" value="ACYL-COA-BINDING PROTEIN, ACBP"/>
    <property type="match status" value="1"/>
</dbReference>
<proteinExistence type="predicted"/>
<keyword evidence="1" id="KW-0446">Lipid-binding</keyword>
<dbReference type="Pfam" id="PF00887">
    <property type="entry name" value="ACBP"/>
    <property type="match status" value="1"/>
</dbReference>
<evidence type="ECO:0000256" key="1">
    <source>
        <dbReference type="ARBA" id="ARBA00023121"/>
    </source>
</evidence>
<dbReference type="InterPro" id="IPR035984">
    <property type="entry name" value="Acyl-CoA-binding_sf"/>
</dbReference>
<dbReference type="GO" id="GO:0000062">
    <property type="term" value="F:fatty-acyl-CoA binding"/>
    <property type="evidence" value="ECO:0007669"/>
    <property type="project" value="InterPro"/>
</dbReference>
<dbReference type="EMBL" id="PP542043">
    <property type="protein sequence ID" value="XDO02032.1"/>
    <property type="molecule type" value="Genomic_DNA"/>
</dbReference>
<dbReference type="GO" id="GO:0006631">
    <property type="term" value="P:fatty acid metabolic process"/>
    <property type="evidence" value="ECO:0007669"/>
    <property type="project" value="TreeGrafter"/>
</dbReference>
<dbReference type="InterPro" id="IPR014352">
    <property type="entry name" value="FERM/acyl-CoA-bd_prot_sf"/>
</dbReference>
<reference evidence="3" key="1">
    <citation type="submission" date="2024-03" db="EMBL/GenBank/DDBJ databases">
        <title>Eukaryotic viruses encode the ribosomal protein eL40.</title>
        <authorList>
            <person name="Thomy J."/>
            <person name="Schvarcz C.R."/>
            <person name="McBeain K.A."/>
            <person name="Edwards K.F."/>
            <person name="Steward G.F."/>
        </authorList>
    </citation>
    <scope>NUCLEOTIDE SEQUENCE</scope>
    <source>
        <strain evidence="3">FloV-SA2</strain>
    </source>
</reference>
<dbReference type="PANTHER" id="PTHR23310:SF62">
    <property type="entry name" value="ACYL-COA BINDING PROTEIN 1, ISOFORM A"/>
    <property type="match status" value="1"/>
</dbReference>
<organism evidence="3">
    <name type="scientific">Florenciella sp. virus SA2</name>
    <dbReference type="NCBI Taxonomy" id="3240092"/>
    <lineage>
        <taxon>Viruses</taxon>
    </lineage>
</organism>
<name>A0AB39J8D4_9VIRU</name>
<dbReference type="InterPro" id="IPR000582">
    <property type="entry name" value="Acyl-CoA-binding_protein"/>
</dbReference>
<sequence length="94" mass="10978">MSKTEKNNLNNQFNLSCSLIKMCPSRPSDKDLLYLYGMYKQAQIGNCTVDEPSKFNFEQHSKWSAWKQNTGMEQSVAKSFYIAKVDEIYTKLRH</sequence>
<dbReference type="SUPFAM" id="SSF47027">
    <property type="entry name" value="Acyl-CoA binding protein"/>
    <property type="match status" value="1"/>
</dbReference>